<sequence>MVSLIIYSIKSALCLTVLYLPFSLFLRNEKRHRLNRIVLLSILAVSFIIPSIHIEWNNASVMSISTNSARIGEMTTDYLDNALSQTPMVQNGQESTGKIQSGINENAITAYTGNTEKDIASPQEHNEGKSMLPLILVMVYIIGTISVFLLRTIQIISLHLYIHRDCIWKRRLDDNATLYCHKGDIQPFSWMRSIVIGEKDASEPSYNAVIAHERAHVACHHSADIIVMAIAETLQWFNPVLWMLRHDLCAIHEYEADEHVLRQGTQMKEYQLLLVSRLAKPHFLTVANGFSHTSLKSRIIMMLKDKSRRWTICKYLYIIPASTFALIAFASPKIEAIATEMEESRKDIVERIKESIKIPILEADDQADKDTEDLDLDNLKSVKAISTASSPDLTMAGKGQKMSLRNGYTVAFTNMHSDESTDYRLSVVDRNGNITDSKIIGQDSPKVVFAIESRVCNAPDTLLTFDISEARDVDNWSLNRHYKVWTNSWLIKVNECHIDRNGKIHIGRTYMTSVGVNNPSDDESKQKTYPRGLLKHADLYKTTSSDKSSGDYTDTKRGMANQLSQKLRNEKVYTHADEAPVYNGSKRDIQESIGNILRADNRVKVRFIVRSDGTVTDVHCIGTLTAEQNKRVEDIFYTMPKWRPAKIDGKPVSMAMTMPLDWMSDKQHVTDPTRFLYNLYSSCIYALTPHGERIESNIINAYFTDDMLSRMGNDIEKTLLDNSETDSWAERTLNVQPLEMNWYMVEYGKALFTKKAEYKHVAVHLAINNGRYVIDNILTSPLKDNNIRKYISSLIFDRDDMKPHELPSFKTLPDSTTNTFMRNVEGLGDRMAEITFMVYSDGSIGKVNIIDIKAKDEEPIEDIVKQRMKDKLESIKWKPGTAYGVATNTRMSMIATNTGGYLIR</sequence>
<dbReference type="Pfam" id="PF05569">
    <property type="entry name" value="Peptidase_M56"/>
    <property type="match status" value="1"/>
</dbReference>
<dbReference type="Proteomes" id="UP001167831">
    <property type="component" value="Unassembled WGS sequence"/>
</dbReference>
<keyword evidence="1" id="KW-0812">Transmembrane</keyword>
<feature type="domain" description="Peptidase M56" evidence="2">
    <location>
        <begin position="5"/>
        <end position="302"/>
    </location>
</feature>
<dbReference type="Proteomes" id="UP001168478">
    <property type="component" value="Unassembled WGS sequence"/>
</dbReference>
<comment type="caution">
    <text evidence="4">The sequence shown here is derived from an EMBL/GenBank/DDBJ whole genome shotgun (WGS) entry which is preliminary data.</text>
</comment>
<dbReference type="CDD" id="cd07341">
    <property type="entry name" value="M56_BlaR1_MecR1_like"/>
    <property type="match status" value="1"/>
</dbReference>
<evidence type="ECO:0000313" key="5">
    <source>
        <dbReference type="Proteomes" id="UP001167831"/>
    </source>
</evidence>
<dbReference type="SUPFAM" id="SSF74653">
    <property type="entry name" value="TolA/TonB C-terminal domain"/>
    <property type="match status" value="1"/>
</dbReference>
<dbReference type="Gene3D" id="3.30.1150.10">
    <property type="match status" value="1"/>
</dbReference>
<dbReference type="PANTHER" id="PTHR34978">
    <property type="entry name" value="POSSIBLE SENSOR-TRANSDUCER PROTEIN BLAR"/>
    <property type="match status" value="1"/>
</dbReference>
<dbReference type="Gene3D" id="3.10.450.50">
    <property type="match status" value="1"/>
</dbReference>
<protein>
    <submittedName>
        <fullName evidence="4">M56 family metallopeptidase</fullName>
    </submittedName>
</protein>
<keyword evidence="5" id="KW-1185">Reference proteome</keyword>
<organism evidence="4 6">
    <name type="scientific">Leyella lascolaii</name>
    <dbReference type="NCBI Taxonomy" id="1776379"/>
    <lineage>
        <taxon>Bacteria</taxon>
        <taxon>Pseudomonadati</taxon>
        <taxon>Bacteroidota</taxon>
        <taxon>Bacteroidia</taxon>
        <taxon>Bacteroidales</taxon>
        <taxon>Prevotellaceae</taxon>
        <taxon>Leyella</taxon>
    </lineage>
</organism>
<dbReference type="RefSeq" id="WP_289825625.1">
    <property type="nucleotide sequence ID" value="NZ_JAUEIE010000009.1"/>
</dbReference>
<keyword evidence="1" id="KW-0472">Membrane</keyword>
<keyword evidence="1" id="KW-1133">Transmembrane helix</keyword>
<dbReference type="EMBL" id="JAUEIE010000009">
    <property type="protein sequence ID" value="MDN0023167.1"/>
    <property type="molecule type" value="Genomic_DNA"/>
</dbReference>
<dbReference type="PANTHER" id="PTHR34978:SF3">
    <property type="entry name" value="SLR0241 PROTEIN"/>
    <property type="match status" value="1"/>
</dbReference>
<proteinExistence type="predicted"/>
<dbReference type="EMBL" id="JAUEIF010000004">
    <property type="protein sequence ID" value="MDN0025042.1"/>
    <property type="molecule type" value="Genomic_DNA"/>
</dbReference>
<evidence type="ECO:0000256" key="1">
    <source>
        <dbReference type="SAM" id="Phobius"/>
    </source>
</evidence>
<accession>A0AAW7JJF0</accession>
<feature type="transmembrane region" description="Helical" evidence="1">
    <location>
        <begin position="131"/>
        <end position="150"/>
    </location>
</feature>
<name>A0AAW7JJF0_9BACT</name>
<evidence type="ECO:0000313" key="6">
    <source>
        <dbReference type="Proteomes" id="UP001168478"/>
    </source>
</evidence>
<reference evidence="4" key="1">
    <citation type="submission" date="2023-06" db="EMBL/GenBank/DDBJ databases">
        <authorList>
            <person name="Zeman M."/>
            <person name="Kubasova T."/>
            <person name="Jahodarova E."/>
            <person name="Nykrynova M."/>
            <person name="Rychlik I."/>
        </authorList>
    </citation>
    <scope>NUCLEOTIDE SEQUENCE</scope>
    <source>
        <strain evidence="4">ET15</strain>
        <strain evidence="3">ET37</strain>
    </source>
</reference>
<feature type="transmembrane region" description="Helical" evidence="1">
    <location>
        <begin position="37"/>
        <end position="54"/>
    </location>
</feature>
<dbReference type="AlphaFoldDB" id="A0AAW7JJF0"/>
<feature type="transmembrane region" description="Helical" evidence="1">
    <location>
        <begin position="6"/>
        <end position="25"/>
    </location>
</feature>
<evidence type="ECO:0000313" key="3">
    <source>
        <dbReference type="EMBL" id="MDN0023167.1"/>
    </source>
</evidence>
<dbReference type="InterPro" id="IPR008756">
    <property type="entry name" value="Peptidase_M56"/>
</dbReference>
<dbReference type="InterPro" id="IPR052173">
    <property type="entry name" value="Beta-lactam_resp_regulator"/>
</dbReference>
<gene>
    <name evidence="3" type="ORF">QVN81_09070</name>
    <name evidence="4" type="ORF">QVN84_05850</name>
</gene>
<evidence type="ECO:0000313" key="4">
    <source>
        <dbReference type="EMBL" id="MDN0025042.1"/>
    </source>
</evidence>
<reference evidence="4" key="2">
    <citation type="submission" date="2023-08" db="EMBL/GenBank/DDBJ databases">
        <title>Identification and characterization of horizontal gene transfer across gut microbiota members of farm animals based on homology search.</title>
        <authorList>
            <person name="Schwarzerova J."/>
            <person name="Nykrynova M."/>
            <person name="Jureckova K."/>
            <person name="Cejkova D."/>
            <person name="Rychlik I."/>
        </authorList>
    </citation>
    <scope>NUCLEOTIDE SEQUENCE</scope>
    <source>
        <strain evidence="4">ET15</strain>
        <strain evidence="3">ET37</strain>
    </source>
</reference>
<feature type="transmembrane region" description="Helical" evidence="1">
    <location>
        <begin position="312"/>
        <end position="331"/>
    </location>
</feature>
<evidence type="ECO:0000259" key="2">
    <source>
        <dbReference type="Pfam" id="PF05569"/>
    </source>
</evidence>